<feature type="compositionally biased region" description="Basic residues" evidence="5">
    <location>
        <begin position="264"/>
        <end position="277"/>
    </location>
</feature>
<dbReference type="OrthoDB" id="3636008at2"/>
<feature type="compositionally biased region" description="Low complexity" evidence="5">
    <location>
        <begin position="193"/>
        <end position="230"/>
    </location>
</feature>
<reference evidence="7 8" key="1">
    <citation type="submission" date="2019-07" db="EMBL/GenBank/DDBJ databases">
        <title>Whole genome shotgun sequence of Cellulomonas xylanilytica NBRC 101102.</title>
        <authorList>
            <person name="Hosoyama A."/>
            <person name="Uohara A."/>
            <person name="Ohji S."/>
            <person name="Ichikawa N."/>
        </authorList>
    </citation>
    <scope>NUCLEOTIDE SEQUENCE [LARGE SCALE GENOMIC DNA]</scope>
    <source>
        <strain evidence="7 8">NBRC 101102</strain>
    </source>
</reference>
<dbReference type="Gene3D" id="3.40.190.10">
    <property type="entry name" value="Periplasmic binding protein-like II"/>
    <property type="match status" value="2"/>
</dbReference>
<evidence type="ECO:0000256" key="3">
    <source>
        <dbReference type="ARBA" id="ARBA00023125"/>
    </source>
</evidence>
<dbReference type="InterPro" id="IPR005119">
    <property type="entry name" value="LysR_subst-bd"/>
</dbReference>
<dbReference type="PANTHER" id="PTHR30346:SF0">
    <property type="entry name" value="HCA OPERON TRANSCRIPTIONAL ACTIVATOR HCAR"/>
    <property type="match status" value="1"/>
</dbReference>
<feature type="region of interest" description="Disordered" evidence="5">
    <location>
        <begin position="193"/>
        <end position="277"/>
    </location>
</feature>
<evidence type="ECO:0000259" key="6">
    <source>
        <dbReference type="Pfam" id="PF03466"/>
    </source>
</evidence>
<evidence type="ECO:0000313" key="8">
    <source>
        <dbReference type="Proteomes" id="UP000321118"/>
    </source>
</evidence>
<keyword evidence="8" id="KW-1185">Reference proteome</keyword>
<name>A0A510V6B5_9CELL</name>
<evidence type="ECO:0000256" key="5">
    <source>
        <dbReference type="SAM" id="MobiDB-lite"/>
    </source>
</evidence>
<dbReference type="RefSeq" id="WP_146928287.1">
    <property type="nucleotide sequence ID" value="NZ_BJUB01000009.1"/>
</dbReference>
<comment type="similarity">
    <text evidence="1">Belongs to the LysR transcriptional regulatory family.</text>
</comment>
<sequence>MTAPAVFRLALVPGVNPDRWLRVWQQRLPDVPVELVHTSPDEAVALLRSGAAEVALVRLPAVGDDLSTISLYTEAAVVVVPKDHVVTVVEEIDAADLDDETLVVPLDDQLHWADPPGTPFAGDPVPTTADAVDLVAAGIGVLVLPQSLGRLHQRRGLTARVVRDAPGSAVGLAWITERYDDLTEEFIGIVRGRTATSSRGRGAPPAPEPTTTGRTARGSGSSASGTSGSTSGKGSGASGKGKGASASGKGGKGGSARSSSTRSSSKKPHPRKPRPGR</sequence>
<keyword evidence="3" id="KW-0238">DNA-binding</keyword>
<organism evidence="7 8">
    <name type="scientific">Cellulomonas xylanilytica</name>
    <dbReference type="NCBI Taxonomy" id="233583"/>
    <lineage>
        <taxon>Bacteria</taxon>
        <taxon>Bacillati</taxon>
        <taxon>Actinomycetota</taxon>
        <taxon>Actinomycetes</taxon>
        <taxon>Micrococcales</taxon>
        <taxon>Cellulomonadaceae</taxon>
        <taxon>Cellulomonas</taxon>
    </lineage>
</organism>
<comment type="caution">
    <text evidence="7">The sequence shown here is derived from an EMBL/GenBank/DDBJ whole genome shotgun (WGS) entry which is preliminary data.</text>
</comment>
<dbReference type="GO" id="GO:0032993">
    <property type="term" value="C:protein-DNA complex"/>
    <property type="evidence" value="ECO:0007669"/>
    <property type="project" value="TreeGrafter"/>
</dbReference>
<dbReference type="Pfam" id="PF03466">
    <property type="entry name" value="LysR_substrate"/>
    <property type="match status" value="1"/>
</dbReference>
<evidence type="ECO:0000313" key="7">
    <source>
        <dbReference type="EMBL" id="GEK22404.1"/>
    </source>
</evidence>
<evidence type="ECO:0000256" key="2">
    <source>
        <dbReference type="ARBA" id="ARBA00023015"/>
    </source>
</evidence>
<accession>A0A510V6B5</accession>
<dbReference type="GO" id="GO:0003677">
    <property type="term" value="F:DNA binding"/>
    <property type="evidence" value="ECO:0007669"/>
    <property type="project" value="UniProtKB-KW"/>
</dbReference>
<dbReference type="EMBL" id="BJUB01000009">
    <property type="protein sequence ID" value="GEK22404.1"/>
    <property type="molecule type" value="Genomic_DNA"/>
</dbReference>
<evidence type="ECO:0000256" key="1">
    <source>
        <dbReference type="ARBA" id="ARBA00009437"/>
    </source>
</evidence>
<keyword evidence="4" id="KW-0804">Transcription</keyword>
<dbReference type="PANTHER" id="PTHR30346">
    <property type="entry name" value="TRANSCRIPTIONAL DUAL REGULATOR HCAR-RELATED"/>
    <property type="match status" value="1"/>
</dbReference>
<feature type="compositionally biased region" description="Gly residues" evidence="5">
    <location>
        <begin position="231"/>
        <end position="254"/>
    </location>
</feature>
<dbReference type="AlphaFoldDB" id="A0A510V6B5"/>
<dbReference type="Proteomes" id="UP000321118">
    <property type="component" value="Unassembled WGS sequence"/>
</dbReference>
<gene>
    <name evidence="7" type="ORF">CXY01_29240</name>
</gene>
<evidence type="ECO:0000256" key="4">
    <source>
        <dbReference type="ARBA" id="ARBA00023163"/>
    </source>
</evidence>
<keyword evidence="2" id="KW-0805">Transcription regulation</keyword>
<dbReference type="SUPFAM" id="SSF53850">
    <property type="entry name" value="Periplasmic binding protein-like II"/>
    <property type="match status" value="1"/>
</dbReference>
<proteinExistence type="inferred from homology"/>
<protein>
    <recommendedName>
        <fullName evidence="6">LysR substrate-binding domain-containing protein</fullName>
    </recommendedName>
</protein>
<feature type="domain" description="LysR substrate-binding" evidence="6">
    <location>
        <begin position="19"/>
        <end position="192"/>
    </location>
</feature>
<dbReference type="GO" id="GO:0003700">
    <property type="term" value="F:DNA-binding transcription factor activity"/>
    <property type="evidence" value="ECO:0007669"/>
    <property type="project" value="TreeGrafter"/>
</dbReference>